<evidence type="ECO:0000313" key="3">
    <source>
        <dbReference type="Proteomes" id="UP001054837"/>
    </source>
</evidence>
<feature type="region of interest" description="Disordered" evidence="1">
    <location>
        <begin position="1"/>
        <end position="31"/>
    </location>
</feature>
<comment type="caution">
    <text evidence="2">The sequence shown here is derived from an EMBL/GenBank/DDBJ whole genome shotgun (WGS) entry which is preliminary data.</text>
</comment>
<name>A0AAV4QDG3_9ARAC</name>
<feature type="compositionally biased region" description="Polar residues" evidence="1">
    <location>
        <begin position="1"/>
        <end position="12"/>
    </location>
</feature>
<evidence type="ECO:0000256" key="1">
    <source>
        <dbReference type="SAM" id="MobiDB-lite"/>
    </source>
</evidence>
<keyword evidence="3" id="KW-1185">Reference proteome</keyword>
<accession>A0AAV4QDG3</accession>
<dbReference type="AlphaFoldDB" id="A0AAV4QDG3"/>
<protein>
    <submittedName>
        <fullName evidence="2">Uncharacterized protein</fullName>
    </submittedName>
</protein>
<dbReference type="EMBL" id="BPLQ01004198">
    <property type="protein sequence ID" value="GIY06327.1"/>
    <property type="molecule type" value="Genomic_DNA"/>
</dbReference>
<evidence type="ECO:0000313" key="2">
    <source>
        <dbReference type="EMBL" id="GIY06327.1"/>
    </source>
</evidence>
<sequence length="112" mass="12670">MAKHVTISTINSKHTRLKEHDSLSRGRKATSSPRVAAADLLRQGPVRILSACLRLPARKKERQKNNSDAIRRRRVSACGRRDFLMRFEDKVGEMGQCPLPPYGEGRTLAEFL</sequence>
<organism evidence="2 3">
    <name type="scientific">Caerostris darwini</name>
    <dbReference type="NCBI Taxonomy" id="1538125"/>
    <lineage>
        <taxon>Eukaryota</taxon>
        <taxon>Metazoa</taxon>
        <taxon>Ecdysozoa</taxon>
        <taxon>Arthropoda</taxon>
        <taxon>Chelicerata</taxon>
        <taxon>Arachnida</taxon>
        <taxon>Araneae</taxon>
        <taxon>Araneomorphae</taxon>
        <taxon>Entelegynae</taxon>
        <taxon>Araneoidea</taxon>
        <taxon>Araneidae</taxon>
        <taxon>Caerostris</taxon>
    </lineage>
</organism>
<reference evidence="2 3" key="1">
    <citation type="submission" date="2021-06" db="EMBL/GenBank/DDBJ databases">
        <title>Caerostris darwini draft genome.</title>
        <authorList>
            <person name="Kono N."/>
            <person name="Arakawa K."/>
        </authorList>
    </citation>
    <scope>NUCLEOTIDE SEQUENCE [LARGE SCALE GENOMIC DNA]</scope>
</reference>
<gene>
    <name evidence="2" type="ORF">CDAR_569111</name>
</gene>
<proteinExistence type="predicted"/>
<dbReference type="Proteomes" id="UP001054837">
    <property type="component" value="Unassembled WGS sequence"/>
</dbReference>